<feature type="signal peptide" evidence="1">
    <location>
        <begin position="1"/>
        <end position="18"/>
    </location>
</feature>
<dbReference type="RefSeq" id="WP_095845817.1">
    <property type="nucleotide sequence ID" value="NZ_CP014136.1"/>
</dbReference>
<feature type="chain" id="PRO_5012286937" evidence="1">
    <location>
        <begin position="19"/>
        <end position="181"/>
    </location>
</feature>
<gene>
    <name evidence="3" type="ORF">AWC35_07550</name>
</gene>
<reference evidence="3 4" key="1">
    <citation type="submission" date="2016-01" db="EMBL/GenBank/DDBJ databases">
        <authorList>
            <person name="Oliw E.H."/>
        </authorList>
    </citation>
    <scope>NUCLEOTIDE SEQUENCE [LARGE SCALE GENOMIC DNA]</scope>
    <source>
        <strain evidence="3 4">FRB97</strain>
    </source>
</reference>
<keyword evidence="1" id="KW-0732">Signal</keyword>
<evidence type="ECO:0000313" key="3">
    <source>
        <dbReference type="EMBL" id="ATA19211.1"/>
    </source>
</evidence>
<protein>
    <submittedName>
        <fullName evidence="3">Thioredoxin-like domain protein</fullName>
    </submittedName>
</protein>
<organism evidence="3 4">
    <name type="scientific">Gibbsiella quercinecans</name>
    <dbReference type="NCBI Taxonomy" id="929813"/>
    <lineage>
        <taxon>Bacteria</taxon>
        <taxon>Pseudomonadati</taxon>
        <taxon>Pseudomonadota</taxon>
        <taxon>Gammaproteobacteria</taxon>
        <taxon>Enterobacterales</taxon>
        <taxon>Yersiniaceae</taxon>
        <taxon>Gibbsiella</taxon>
    </lineage>
</organism>
<dbReference type="Gene3D" id="3.40.30.10">
    <property type="entry name" value="Glutaredoxin"/>
    <property type="match status" value="1"/>
</dbReference>
<keyword evidence="4" id="KW-1185">Reference proteome</keyword>
<dbReference type="Proteomes" id="UP000217182">
    <property type="component" value="Chromosome"/>
</dbReference>
<evidence type="ECO:0000259" key="2">
    <source>
        <dbReference type="Pfam" id="PF13098"/>
    </source>
</evidence>
<dbReference type="OrthoDB" id="6564016at2"/>
<evidence type="ECO:0000313" key="4">
    <source>
        <dbReference type="Proteomes" id="UP000217182"/>
    </source>
</evidence>
<dbReference type="KEGG" id="gqu:AWC35_07550"/>
<dbReference type="Pfam" id="PF13098">
    <property type="entry name" value="Thioredoxin_2"/>
    <property type="match status" value="1"/>
</dbReference>
<sequence>MKFLQMLMVGVLFTVSFAALSAAEPAPETTVGEAYADIIRSLPALEPITYPSAVEKYRLLVFIDDQCVYCSYVVKNVKKYTDAGLTMSFLTVTPGAIRDSVIADMARVWCSSDRKKSLQNAMTGFLPSNDSTAECTRLIENQSALADRLGVNATPAMVVINPSAHTFLGSVPPDKILSDLQ</sequence>
<dbReference type="InterPro" id="IPR051470">
    <property type="entry name" value="Thiol:disulfide_interchange"/>
</dbReference>
<accession>A0A250AZC8</accession>
<dbReference type="PANTHER" id="PTHR35272">
    <property type="entry name" value="THIOL:DISULFIDE INTERCHANGE PROTEIN DSBC-RELATED"/>
    <property type="match status" value="1"/>
</dbReference>
<feature type="domain" description="Thioredoxin-like fold" evidence="2">
    <location>
        <begin position="55"/>
        <end position="176"/>
    </location>
</feature>
<dbReference type="EMBL" id="CP014136">
    <property type="protein sequence ID" value="ATA19211.1"/>
    <property type="molecule type" value="Genomic_DNA"/>
</dbReference>
<evidence type="ECO:0000256" key="1">
    <source>
        <dbReference type="SAM" id="SignalP"/>
    </source>
</evidence>
<dbReference type="AlphaFoldDB" id="A0A250AZC8"/>
<dbReference type="PANTHER" id="PTHR35272:SF3">
    <property type="entry name" value="THIOL:DISULFIDE INTERCHANGE PROTEIN DSBC"/>
    <property type="match status" value="1"/>
</dbReference>
<dbReference type="InterPro" id="IPR012336">
    <property type="entry name" value="Thioredoxin-like_fold"/>
</dbReference>
<name>A0A250AZC8_9GAMM</name>
<dbReference type="SUPFAM" id="SSF52833">
    <property type="entry name" value="Thioredoxin-like"/>
    <property type="match status" value="1"/>
</dbReference>
<dbReference type="InterPro" id="IPR036249">
    <property type="entry name" value="Thioredoxin-like_sf"/>
</dbReference>
<proteinExistence type="predicted"/>